<organism evidence="1 2">
    <name type="scientific">Streptomyces citrinus</name>
    <dbReference type="NCBI Taxonomy" id="3118173"/>
    <lineage>
        <taxon>Bacteria</taxon>
        <taxon>Bacillati</taxon>
        <taxon>Actinomycetota</taxon>
        <taxon>Actinomycetes</taxon>
        <taxon>Kitasatosporales</taxon>
        <taxon>Streptomycetaceae</taxon>
        <taxon>Streptomyces</taxon>
    </lineage>
</organism>
<evidence type="ECO:0000313" key="2">
    <source>
        <dbReference type="Proteomes" id="UP001432251"/>
    </source>
</evidence>
<keyword evidence="2" id="KW-1185">Reference proteome</keyword>
<name>A0ACD5AH66_9ACTN</name>
<sequence length="745" mass="77605">MAHPATPDRLAVIGVAFEFPEADDWTALTALLRGAGHTMRPMPERRVQDTGLTPTPEDRAGGWIEDITGFDHRRFGLSRAEAELVDPRQRRMLQLAVRAIGAAGYAPAELAGTNTAVLVGGYGAPHPSLFNLLPPEEQRGGPATTGSLHAYAAGRISYHLDLRGPAQVVDTSCSSFLVALHEARWKLARGESDLALVGGYELVLGAVPRHSAAADDGLGVLSATDRCRPFDAAADGTTHGEGGGFVLVKRLADALRDGDTVHAVIRGSAVNQDAGRSTGLTAPSPLAQGEVVAAAWRDAGVTPSDIGYVEAHGTGTKIGDPIEIQGLAAAFGPDFTGVRPLSSVKANLGHLGCMASFAGLVRVLAQFRAGEVFPTAHFTEPSELLALDTTPLRVADRVEPWPATDGTRVAGLSSFGLSGTNAHLVVEQGPVPARPDDEPAAERPVVLSAPTEQGLRDQLRALRDVVAADVSGFDLAAASETLTVGREHAAHRYATAVHDGAGLLDRLDAVLHGKGAEPVKPGALVLAVGDLRDADLDALRRQALTSPRFADALAAAEAHLPSDTWNPAQRALMWLVGAQAVLAAAGVAADLVLAHGLGKAAARVAGGVPVAAELDALTEPGPAVAPRTRRRSTRRSRPGASTSSSSTSRRAARCPPCSPDAPPPWRPPRPRPCATSTSRAATSTGPRSSAAPRAAAWNSPRRPRPRNTAGRARPPLPRSPRPQRPGPPRPRSGSTTRSSPSRVMS</sequence>
<accession>A0ACD5AH66</accession>
<reference evidence="1" key="1">
    <citation type="journal article" date="2025" name="Int. J. Syst. Evol. Microbiol.">
        <title>Streptomyces citrinus sp. nov., with yellow diffusible pigment.</title>
        <authorList>
            <person name="He Y."/>
            <person name="Yang E."/>
            <person name="Xu J."/>
            <person name="Sun Y."/>
            <person name="Sun L."/>
        </authorList>
    </citation>
    <scope>NUCLEOTIDE SEQUENCE</scope>
    <source>
        <strain evidence="1">Q6</strain>
    </source>
</reference>
<proteinExistence type="predicted"/>
<gene>
    <name evidence="1" type="ORF">V2W30_26825</name>
</gene>
<dbReference type="EMBL" id="CP146022">
    <property type="protein sequence ID" value="WWQ66590.1"/>
    <property type="molecule type" value="Genomic_DNA"/>
</dbReference>
<evidence type="ECO:0000313" key="1">
    <source>
        <dbReference type="EMBL" id="WWQ66590.1"/>
    </source>
</evidence>
<protein>
    <submittedName>
        <fullName evidence="1">Beta-ketoacyl synthase N-terminal-like domain-containing protein</fullName>
    </submittedName>
</protein>
<dbReference type="Proteomes" id="UP001432251">
    <property type="component" value="Chromosome"/>
</dbReference>